<reference evidence="2 3" key="1">
    <citation type="submission" date="2024-01" db="EMBL/GenBank/DDBJ databases">
        <title>The genomes of 5 underutilized Papilionoideae crops provide insights into root nodulation and disease resistance.</title>
        <authorList>
            <person name="Yuan L."/>
        </authorList>
    </citation>
    <scope>NUCLEOTIDE SEQUENCE [LARGE SCALE GENOMIC DNA]</scope>
    <source>
        <strain evidence="2">LY-2023</strain>
        <tissue evidence="2">Leaf</tissue>
    </source>
</reference>
<dbReference type="Proteomes" id="UP001359559">
    <property type="component" value="Unassembled WGS sequence"/>
</dbReference>
<comment type="caution">
    <text evidence="2">The sequence shown here is derived from an EMBL/GenBank/DDBJ whole genome shotgun (WGS) entry which is preliminary data.</text>
</comment>
<gene>
    <name evidence="2" type="ORF">RJT34_16484</name>
</gene>
<name>A0AAN9PDP6_CLITE</name>
<keyword evidence="3" id="KW-1185">Reference proteome</keyword>
<dbReference type="AlphaFoldDB" id="A0AAN9PDP6"/>
<evidence type="ECO:0000313" key="2">
    <source>
        <dbReference type="EMBL" id="KAK7293614.1"/>
    </source>
</evidence>
<feature type="region of interest" description="Disordered" evidence="1">
    <location>
        <begin position="24"/>
        <end position="68"/>
    </location>
</feature>
<feature type="compositionally biased region" description="Acidic residues" evidence="1">
    <location>
        <begin position="37"/>
        <end position="53"/>
    </location>
</feature>
<evidence type="ECO:0000313" key="3">
    <source>
        <dbReference type="Proteomes" id="UP001359559"/>
    </source>
</evidence>
<sequence length="68" mass="7646">MDLQATFMARHLSYYPLPKPPMALRSFPLEDVPIPTGDEDGEDPEEFPLEEPVDQTTTDPTSPFKAPQ</sequence>
<evidence type="ECO:0000256" key="1">
    <source>
        <dbReference type="SAM" id="MobiDB-lite"/>
    </source>
</evidence>
<protein>
    <submittedName>
        <fullName evidence="2">Uncharacterized protein</fullName>
    </submittedName>
</protein>
<accession>A0AAN9PDP6</accession>
<dbReference type="EMBL" id="JAYKXN010000004">
    <property type="protein sequence ID" value="KAK7293614.1"/>
    <property type="molecule type" value="Genomic_DNA"/>
</dbReference>
<organism evidence="2 3">
    <name type="scientific">Clitoria ternatea</name>
    <name type="common">Butterfly pea</name>
    <dbReference type="NCBI Taxonomy" id="43366"/>
    <lineage>
        <taxon>Eukaryota</taxon>
        <taxon>Viridiplantae</taxon>
        <taxon>Streptophyta</taxon>
        <taxon>Embryophyta</taxon>
        <taxon>Tracheophyta</taxon>
        <taxon>Spermatophyta</taxon>
        <taxon>Magnoliopsida</taxon>
        <taxon>eudicotyledons</taxon>
        <taxon>Gunneridae</taxon>
        <taxon>Pentapetalae</taxon>
        <taxon>rosids</taxon>
        <taxon>fabids</taxon>
        <taxon>Fabales</taxon>
        <taxon>Fabaceae</taxon>
        <taxon>Papilionoideae</taxon>
        <taxon>50 kb inversion clade</taxon>
        <taxon>NPAAA clade</taxon>
        <taxon>indigoferoid/millettioid clade</taxon>
        <taxon>Phaseoleae</taxon>
        <taxon>Clitoria</taxon>
    </lineage>
</organism>
<proteinExistence type="predicted"/>